<feature type="transmembrane region" description="Helical" evidence="2">
    <location>
        <begin position="379"/>
        <end position="401"/>
    </location>
</feature>
<feature type="domain" description="Major facilitator superfamily (MFS) profile" evidence="3">
    <location>
        <begin position="23"/>
        <end position="466"/>
    </location>
</feature>
<feature type="transmembrane region" description="Helical" evidence="2">
    <location>
        <begin position="26"/>
        <end position="46"/>
    </location>
</feature>
<protein>
    <submittedName>
        <fullName evidence="5">Aste57867_11125 protein</fullName>
    </submittedName>
</protein>
<dbReference type="AlphaFoldDB" id="A0A485KST2"/>
<dbReference type="SUPFAM" id="SSF103473">
    <property type="entry name" value="MFS general substrate transporter"/>
    <property type="match status" value="1"/>
</dbReference>
<evidence type="ECO:0000313" key="4">
    <source>
        <dbReference type="EMBL" id="KAF0698250.1"/>
    </source>
</evidence>
<feature type="transmembrane region" description="Helical" evidence="2">
    <location>
        <begin position="68"/>
        <end position="86"/>
    </location>
</feature>
<sequence length="497" mass="53150">MIYPNSSEGRSWKFLKLIALKEHVTVVNFLAFVLASGMAICMYVFLNSAQGFILGMVLRVNKNNLGDITGNLTLFDQLVSLVMVYVWGVSSDRVGRHYIYGAGFAFMGVATILYPYATGVSSDLVFYRFLFALGTAATSCMMTAVLADYAADAGRGKLSGLVGLMSGLGAIFAVFVFMPLPGKAKGQIDGLKYAFGLVGGISIGFGVLLAICLRPKTIVQDAPLLTPQQAELEEAKAASCPVVMGKPSLRTTARAGFLAAKDTKVLLSYIGSFLARGDTIIITAFLPLWVYKYYIENGLCKAADPYSPDIRQNCRKAFVTAAMTSGVVQVAALASAPIFGFLLDRVYRPLVVLLASLIGFVGYFWMFVSPDPTASSLLYVGAVVGVGEMGMIVSSLSLVTARSVPAELRGSVSGVYSFVGAIGILVTAKLGGYLFDHWISTAPFFIMAVGNVVSAVLAIYVTVGDWKKAAAMTNDDGSKVTLKQVQFDQPELEFLHK</sequence>
<reference evidence="5 6" key="1">
    <citation type="submission" date="2019-03" db="EMBL/GenBank/DDBJ databases">
        <authorList>
            <person name="Gaulin E."/>
            <person name="Dumas B."/>
        </authorList>
    </citation>
    <scope>NUCLEOTIDE SEQUENCE [LARGE SCALE GENOMIC DNA]</scope>
    <source>
        <strain evidence="5">CBS 568.67</strain>
    </source>
</reference>
<evidence type="ECO:0000259" key="3">
    <source>
        <dbReference type="PROSITE" id="PS50850"/>
    </source>
</evidence>
<keyword evidence="2" id="KW-0472">Membrane</keyword>
<comment type="subcellular location">
    <subcellularLocation>
        <location evidence="1">Membrane</location>
        <topology evidence="1">Multi-pass membrane protein</topology>
    </subcellularLocation>
</comment>
<feature type="transmembrane region" description="Helical" evidence="2">
    <location>
        <begin position="161"/>
        <end position="181"/>
    </location>
</feature>
<dbReference type="PANTHER" id="PTHR23524:SF1">
    <property type="entry name" value="MRH DOMAIN-CONTAINING PROTEIN-RELATED"/>
    <property type="match status" value="1"/>
</dbReference>
<keyword evidence="2" id="KW-1133">Transmembrane helix</keyword>
<feature type="transmembrane region" description="Helical" evidence="2">
    <location>
        <begin position="129"/>
        <end position="149"/>
    </location>
</feature>
<keyword evidence="6" id="KW-1185">Reference proteome</keyword>
<keyword evidence="2" id="KW-0812">Transmembrane</keyword>
<feature type="transmembrane region" description="Helical" evidence="2">
    <location>
        <begin position="266"/>
        <end position="289"/>
    </location>
</feature>
<organism evidence="5 6">
    <name type="scientific">Aphanomyces stellatus</name>
    <dbReference type="NCBI Taxonomy" id="120398"/>
    <lineage>
        <taxon>Eukaryota</taxon>
        <taxon>Sar</taxon>
        <taxon>Stramenopiles</taxon>
        <taxon>Oomycota</taxon>
        <taxon>Saprolegniomycetes</taxon>
        <taxon>Saprolegniales</taxon>
        <taxon>Verrucalvaceae</taxon>
        <taxon>Aphanomyces</taxon>
    </lineage>
</organism>
<feature type="transmembrane region" description="Helical" evidence="2">
    <location>
        <begin position="441"/>
        <end position="463"/>
    </location>
</feature>
<dbReference type="GO" id="GO:0016020">
    <property type="term" value="C:membrane"/>
    <property type="evidence" value="ECO:0007669"/>
    <property type="project" value="UniProtKB-SubCell"/>
</dbReference>
<dbReference type="InterPro" id="IPR020846">
    <property type="entry name" value="MFS_dom"/>
</dbReference>
<gene>
    <name evidence="5" type="primary">Aste57867_11125</name>
    <name evidence="4" type="ORF">As57867_011083</name>
    <name evidence="5" type="ORF">ASTE57867_11125</name>
</gene>
<evidence type="ECO:0000256" key="2">
    <source>
        <dbReference type="SAM" id="Phobius"/>
    </source>
</evidence>
<dbReference type="Gene3D" id="1.20.1250.20">
    <property type="entry name" value="MFS general substrate transporter like domains"/>
    <property type="match status" value="2"/>
</dbReference>
<feature type="transmembrane region" description="Helical" evidence="2">
    <location>
        <begin position="317"/>
        <end position="343"/>
    </location>
</feature>
<proteinExistence type="predicted"/>
<evidence type="ECO:0000313" key="5">
    <source>
        <dbReference type="EMBL" id="VFT87992.1"/>
    </source>
</evidence>
<dbReference type="PROSITE" id="PS50850">
    <property type="entry name" value="MFS"/>
    <property type="match status" value="1"/>
</dbReference>
<dbReference type="InterPro" id="IPR036259">
    <property type="entry name" value="MFS_trans_sf"/>
</dbReference>
<feature type="transmembrane region" description="Helical" evidence="2">
    <location>
        <begin position="413"/>
        <end position="435"/>
    </location>
</feature>
<dbReference type="PANTHER" id="PTHR23524">
    <property type="entry name" value="TRANSPORTER, PUTATIVE (AFU_ORTHOLOGUE AFUA_8G04850)-RELATED"/>
    <property type="match status" value="1"/>
</dbReference>
<dbReference type="EMBL" id="CAADRA010005274">
    <property type="protein sequence ID" value="VFT87992.1"/>
    <property type="molecule type" value="Genomic_DNA"/>
</dbReference>
<feature type="transmembrane region" description="Helical" evidence="2">
    <location>
        <begin position="350"/>
        <end position="367"/>
    </location>
</feature>
<evidence type="ECO:0000313" key="6">
    <source>
        <dbReference type="Proteomes" id="UP000332933"/>
    </source>
</evidence>
<dbReference type="InterPro" id="IPR011701">
    <property type="entry name" value="MFS"/>
</dbReference>
<dbReference type="Pfam" id="PF07690">
    <property type="entry name" value="MFS_1"/>
    <property type="match status" value="1"/>
</dbReference>
<name>A0A485KST2_9STRA</name>
<accession>A0A485KST2</accession>
<dbReference type="EMBL" id="VJMH01005253">
    <property type="protein sequence ID" value="KAF0698250.1"/>
    <property type="molecule type" value="Genomic_DNA"/>
</dbReference>
<dbReference type="OrthoDB" id="18110at2759"/>
<reference evidence="4" key="2">
    <citation type="submission" date="2019-06" db="EMBL/GenBank/DDBJ databases">
        <title>Genomics analysis of Aphanomyces spp. identifies a new class of oomycete effector associated with host adaptation.</title>
        <authorList>
            <person name="Gaulin E."/>
        </authorList>
    </citation>
    <scope>NUCLEOTIDE SEQUENCE</scope>
    <source>
        <strain evidence="4">CBS 578.67</strain>
    </source>
</reference>
<evidence type="ECO:0000256" key="1">
    <source>
        <dbReference type="ARBA" id="ARBA00004141"/>
    </source>
</evidence>
<dbReference type="GO" id="GO:0022857">
    <property type="term" value="F:transmembrane transporter activity"/>
    <property type="evidence" value="ECO:0007669"/>
    <property type="project" value="InterPro"/>
</dbReference>
<dbReference type="Proteomes" id="UP000332933">
    <property type="component" value="Unassembled WGS sequence"/>
</dbReference>
<feature type="transmembrane region" description="Helical" evidence="2">
    <location>
        <begin position="193"/>
        <end position="213"/>
    </location>
</feature>
<feature type="transmembrane region" description="Helical" evidence="2">
    <location>
        <begin position="98"/>
        <end position="117"/>
    </location>
</feature>